<dbReference type="InterPro" id="IPR033599">
    <property type="entry name" value="TAF1B/Rrn7"/>
</dbReference>
<evidence type="ECO:0000313" key="10">
    <source>
        <dbReference type="EMBL" id="CEF64084.1"/>
    </source>
</evidence>
<dbReference type="AlphaFoldDB" id="A0A090MWQ3"/>
<evidence type="ECO:0000256" key="3">
    <source>
        <dbReference type="ARBA" id="ARBA00022723"/>
    </source>
</evidence>
<dbReference type="STRING" id="34506.A0A090MWQ3"/>
<proteinExistence type="inferred from homology"/>
<comment type="similarity">
    <text evidence="2">Belongs to the RRN7/TAF1B family.</text>
</comment>
<evidence type="ECO:0000256" key="5">
    <source>
        <dbReference type="ARBA" id="ARBA00022833"/>
    </source>
</evidence>
<keyword evidence="9" id="KW-0539">Nucleus</keyword>
<keyword evidence="4" id="KW-0863">Zinc-finger</keyword>
<accession>A0A090MWQ3</accession>
<dbReference type="GO" id="GO:0070860">
    <property type="term" value="C:RNA polymerase I core factor complex"/>
    <property type="evidence" value="ECO:0007669"/>
    <property type="project" value="InterPro"/>
</dbReference>
<dbReference type="GO" id="GO:0001164">
    <property type="term" value="F:RNA polymerase I core promoter sequence-specific DNA binding"/>
    <property type="evidence" value="ECO:0007669"/>
    <property type="project" value="InterPro"/>
</dbReference>
<dbReference type="OrthoDB" id="10069252at2759"/>
<evidence type="ECO:0000256" key="6">
    <source>
        <dbReference type="ARBA" id="ARBA00023015"/>
    </source>
</evidence>
<dbReference type="EMBL" id="LN609528">
    <property type="protein sequence ID" value="CEF64084.1"/>
    <property type="molecule type" value="Genomic_DNA"/>
</dbReference>
<evidence type="ECO:0000256" key="8">
    <source>
        <dbReference type="ARBA" id="ARBA00023163"/>
    </source>
</evidence>
<protein>
    <submittedName>
        <fullName evidence="12">TATA box-binding protein-associated factor RNA polymerase I subunit B</fullName>
    </submittedName>
</protein>
<evidence type="ECO:0000256" key="7">
    <source>
        <dbReference type="ARBA" id="ARBA00023125"/>
    </source>
</evidence>
<keyword evidence="8" id="KW-0804">Transcription</keyword>
<dbReference type="PANTHER" id="PTHR31576">
    <property type="entry name" value="TATA BOX-BINDING PROTEIN-ASSOCIATED FACTOR RNA POLYMERASE I SUBUNIT B"/>
    <property type="match status" value="1"/>
</dbReference>
<evidence type="ECO:0000256" key="2">
    <source>
        <dbReference type="ARBA" id="ARBA00006899"/>
    </source>
</evidence>
<dbReference type="RefSeq" id="XP_024503285.1">
    <property type="nucleotide sequence ID" value="XM_024649404.1"/>
</dbReference>
<dbReference type="CTD" id="36376449"/>
<sequence>MEEGCINCGSIDFVLESGFYYCSECGTKTDTVHYQDIITKSSLYTSAAKGPRDYEVTFGVKVNEGKKEKRKKNPFSRSHPKLTNFNEALSLVGSRLSTATKVLMAICEFLKHECKIKEEVTDLCMAIFQKYLSLNKVAFCKEELNNENEELFSVSIHLKPPELRCLIKKKKQEAEELAKKEINDRLLNLGLFDPCDEPNKNENINTNVEVVLKPEEYYSIKQTLVSKKALDRGGGINLELSTIFSIVHISLIYSGIHFIQMVDLMRWFREGRYAFSRDQLNDCQIVKFNKNVCAYRTQIDTFNDSSHKLFSSPISKSYYSHMYLWQFLSLPRLIVPLDAFDELVCRYIYELNLPKAFISRIQMYREIFNPLKRQNCDLWEKYFPIVDDSDEVVMDSSVIEDNFAIRNHNREVIPKSHETYNLYEKKIDVSFTDFPIETKAMALILFALKREFSFIKRFEFDRKGKGDSFCFSTWLKQLNMRCQLADGKSVNYVISERSLQTFDYEFKYIFREDGNFLNLDLCDDRESHFDHQIPSKNRILLNQNSLSDCLQGMIDVPRNSENEDVLFTPVKFYGEECIYDNELQDDETLLLIKKDFSNFELNDFDEVKERGYYLFPAANGVTCIKQEKNINVRTNKCRIYFSLKKLLPVYDAVKDELSPLFNQLLFLLSKIIGEWPHVLYFTFLAVENAIVFRDEYEEFKKDLEAGKRISMGVNEMYRYRYFLSLDKSEGSFFDFNMEKYNILKEYPFEYSSYVNPNSDEATIYIEDKMHFYTEANLKLALHLTNLIYF</sequence>
<dbReference type="WormBase" id="SRAE_1000234000">
    <property type="protein sequence ID" value="SRP07657"/>
    <property type="gene ID" value="WBGene00258954"/>
</dbReference>
<name>A0A090MWQ3_STRRB</name>
<evidence type="ECO:0000313" key="13">
    <source>
        <dbReference type="WormBase" id="SRAE_1000234000"/>
    </source>
</evidence>
<keyword evidence="11" id="KW-1185">Reference proteome</keyword>
<evidence type="ECO:0000256" key="4">
    <source>
        <dbReference type="ARBA" id="ARBA00022771"/>
    </source>
</evidence>
<gene>
    <name evidence="10 12 13" type="ORF">SRAE_1000234000</name>
</gene>
<dbReference type="GO" id="GO:0005668">
    <property type="term" value="C:RNA polymerase transcription factor SL1 complex"/>
    <property type="evidence" value="ECO:0007669"/>
    <property type="project" value="TreeGrafter"/>
</dbReference>
<dbReference type="GeneID" id="36376449"/>
<evidence type="ECO:0000256" key="1">
    <source>
        <dbReference type="ARBA" id="ARBA00004604"/>
    </source>
</evidence>
<comment type="subcellular location">
    <subcellularLocation>
        <location evidence="1">Nucleus</location>
        <location evidence="1">Nucleolus</location>
    </subcellularLocation>
</comment>
<evidence type="ECO:0000313" key="12">
    <source>
        <dbReference type="WBParaSite" id="SRAE_1000234000.1"/>
    </source>
</evidence>
<dbReference type="WBParaSite" id="SRAE_1000234000.1">
    <property type="protein sequence ID" value="SRAE_1000234000.1"/>
    <property type="gene ID" value="WBGene00258954"/>
</dbReference>
<reference evidence="12" key="2">
    <citation type="submission" date="2020-12" db="UniProtKB">
        <authorList>
            <consortium name="WormBaseParasite"/>
        </authorList>
    </citation>
    <scope>IDENTIFICATION</scope>
</reference>
<dbReference type="PANTHER" id="PTHR31576:SF2">
    <property type="entry name" value="TATA BOX-BINDING PROTEIN-ASSOCIATED FACTOR RNA POLYMERASE I SUBUNIT B"/>
    <property type="match status" value="1"/>
</dbReference>
<evidence type="ECO:0000313" key="11">
    <source>
        <dbReference type="Proteomes" id="UP000035682"/>
    </source>
</evidence>
<keyword evidence="5" id="KW-0862">Zinc</keyword>
<dbReference type="GO" id="GO:0008270">
    <property type="term" value="F:zinc ion binding"/>
    <property type="evidence" value="ECO:0007669"/>
    <property type="project" value="UniProtKB-KW"/>
</dbReference>
<dbReference type="GO" id="GO:0042790">
    <property type="term" value="P:nucleolar large rRNA transcription by RNA polymerase I"/>
    <property type="evidence" value="ECO:0007669"/>
    <property type="project" value="TreeGrafter"/>
</dbReference>
<reference evidence="10 11" key="1">
    <citation type="submission" date="2014-09" db="EMBL/GenBank/DDBJ databases">
        <authorList>
            <person name="Martin A.A."/>
        </authorList>
    </citation>
    <scope>NUCLEOTIDE SEQUENCE</scope>
    <source>
        <strain evidence="11">ED321</strain>
        <strain evidence="10">ED321 Heterogonic</strain>
    </source>
</reference>
<dbReference type="Proteomes" id="UP000035682">
    <property type="component" value="Unplaced"/>
</dbReference>
<keyword evidence="6" id="KW-0805">Transcription regulation</keyword>
<organism evidence="10">
    <name type="scientific">Strongyloides ratti</name>
    <name type="common">Parasitic roundworm</name>
    <dbReference type="NCBI Taxonomy" id="34506"/>
    <lineage>
        <taxon>Eukaryota</taxon>
        <taxon>Metazoa</taxon>
        <taxon>Ecdysozoa</taxon>
        <taxon>Nematoda</taxon>
        <taxon>Chromadorea</taxon>
        <taxon>Rhabditida</taxon>
        <taxon>Tylenchina</taxon>
        <taxon>Panagrolaimomorpha</taxon>
        <taxon>Strongyloidoidea</taxon>
        <taxon>Strongyloididae</taxon>
        <taxon>Strongyloides</taxon>
    </lineage>
</organism>
<keyword evidence="7" id="KW-0238">DNA-binding</keyword>
<evidence type="ECO:0000256" key="9">
    <source>
        <dbReference type="ARBA" id="ARBA00023242"/>
    </source>
</evidence>
<keyword evidence="3" id="KW-0479">Metal-binding</keyword>